<keyword evidence="6 8" id="KW-0315">Glutamine amidotransferase</keyword>
<dbReference type="InterPro" id="IPR017932">
    <property type="entry name" value="GATase_2_dom"/>
</dbReference>
<dbReference type="KEGG" id="pcor:KS4_16650"/>
<dbReference type="PANTHER" id="PTHR43284">
    <property type="entry name" value="ASPARAGINE SYNTHETASE (GLUTAMINE-HYDROLYZING)"/>
    <property type="match status" value="1"/>
</dbReference>
<dbReference type="GO" id="GO:0004066">
    <property type="term" value="F:asparagine synthase (glutamine-hydrolyzing) activity"/>
    <property type="evidence" value="ECO:0007669"/>
    <property type="project" value="UniProtKB-EC"/>
</dbReference>
<evidence type="ECO:0000256" key="9">
    <source>
        <dbReference type="PIRSR" id="PIRSR001589-2"/>
    </source>
</evidence>
<accession>A0A517YTQ3</accession>
<keyword evidence="5 9" id="KW-0067">ATP-binding</keyword>
<sequence>MCGIAGVVRRDRGAVGRELLERLLSKISMRGRDGAAGWMNHEQQVGLVHARHSVIDLPGGGQPMTAELDAKFGQLSVVFNGEIYNHRALRKELEGIGHKFTSDHSDTEVLLHGYREWGGKMMEKLEGMFAFGIWDQSNRSLFLARDRSGKKPLFYWRSDKGIVFGSTVSVVLAGMKSMSAMNVEVDGEAMLQYLRFGYTGGRSLVKGIEELEPGCWALAGNDGQLWSERYWEWPGVTGMVRVADKYDDDTAELIARSHLTLKQAVAKRLEADVSLGCFLSSGIDSSVVAALAQEAMYERGLGKLKTFCVEMPEKSYDESRASKIIAKHLGTEHVTLRTPVGDAFSDLEYLMNSCGEPTADSSILPTYWLCKAAREHVKVALSGDGGDELFCGYDRYQALRMMGKHGWWLKGMPSGMFKGTDAKNRRVRMGRLVDAAKAKGGVGQKYRRMVEIFDDELIGEVGGQKAKDALLAEDGFVMDGWAEIEAGMKLGGGNGDVMNTAMRWDFSHYLVNDILRKVDRASMGVPLEVRCPILDQDVCELAMRMKGKKLMVDGMQKGVLRRIAGMYLPKDLTQREKMGFAVPIGRWFQWELRDELRDRLLDGNLEAMGFEMEAVRRLMNEHQVGEKDHTHRLFGLLQLSIWWKWLNG</sequence>
<dbReference type="AlphaFoldDB" id="A0A517YTQ3"/>
<dbReference type="SUPFAM" id="SSF56235">
    <property type="entry name" value="N-terminal nucleophile aminohydrolases (Ntn hydrolases)"/>
    <property type="match status" value="1"/>
</dbReference>
<feature type="domain" description="Glutamine amidotransferase type-2" evidence="11">
    <location>
        <begin position="2"/>
        <end position="222"/>
    </location>
</feature>
<keyword evidence="8" id="KW-0028">Amino-acid biosynthesis</keyword>
<dbReference type="RefSeq" id="WP_145076790.1">
    <property type="nucleotide sequence ID" value="NZ_CP036425.1"/>
</dbReference>
<proteinExistence type="inferred from homology"/>
<evidence type="ECO:0000256" key="3">
    <source>
        <dbReference type="ARBA" id="ARBA00012737"/>
    </source>
</evidence>
<dbReference type="InterPro" id="IPR033738">
    <property type="entry name" value="AsnB_N"/>
</dbReference>
<dbReference type="PANTHER" id="PTHR43284:SF1">
    <property type="entry name" value="ASPARAGINE SYNTHETASE"/>
    <property type="match status" value="1"/>
</dbReference>
<feature type="site" description="Important for beta-aspartyl-AMP intermediate formation" evidence="10">
    <location>
        <position position="384"/>
    </location>
</feature>
<keyword evidence="4 9" id="KW-0547">Nucleotide-binding</keyword>
<evidence type="ECO:0000259" key="11">
    <source>
        <dbReference type="PROSITE" id="PS51278"/>
    </source>
</evidence>
<dbReference type="Pfam" id="PF00733">
    <property type="entry name" value="Asn_synthase"/>
    <property type="match status" value="1"/>
</dbReference>
<dbReference type="OrthoDB" id="9763290at2"/>
<dbReference type="PIRSF" id="PIRSF001589">
    <property type="entry name" value="Asn_synthetase_glu-h"/>
    <property type="match status" value="1"/>
</dbReference>
<dbReference type="Gene3D" id="3.60.20.10">
    <property type="entry name" value="Glutamine Phosphoribosylpyrophosphate, subunit 1, domain 1"/>
    <property type="match status" value="1"/>
</dbReference>
<dbReference type="Pfam" id="PF13537">
    <property type="entry name" value="GATase_7"/>
    <property type="match status" value="1"/>
</dbReference>
<keyword evidence="8" id="KW-0061">Asparagine biosynthesis</keyword>
<comment type="similarity">
    <text evidence="2">Belongs to the asparagine synthetase family.</text>
</comment>
<protein>
    <recommendedName>
        <fullName evidence="3">asparagine synthase (glutamine-hydrolyzing)</fullName>
        <ecNumber evidence="3">6.3.5.4</ecNumber>
    </recommendedName>
</protein>
<dbReference type="InterPro" id="IPR051786">
    <property type="entry name" value="ASN_synthetase/amidase"/>
</dbReference>
<dbReference type="PROSITE" id="PS51278">
    <property type="entry name" value="GATASE_TYPE_2"/>
    <property type="match status" value="1"/>
</dbReference>
<dbReference type="GO" id="GO:0006529">
    <property type="term" value="P:asparagine biosynthetic process"/>
    <property type="evidence" value="ECO:0007669"/>
    <property type="project" value="UniProtKB-KW"/>
</dbReference>
<dbReference type="InterPro" id="IPR001962">
    <property type="entry name" value="Asn_synthase"/>
</dbReference>
<keyword evidence="12" id="KW-0436">Ligase</keyword>
<dbReference type="EC" id="6.3.5.4" evidence="3"/>
<evidence type="ECO:0000256" key="6">
    <source>
        <dbReference type="ARBA" id="ARBA00022962"/>
    </source>
</evidence>
<dbReference type="CDD" id="cd00712">
    <property type="entry name" value="AsnB"/>
    <property type="match status" value="1"/>
</dbReference>
<dbReference type="InterPro" id="IPR029055">
    <property type="entry name" value="Ntn_hydrolases_N"/>
</dbReference>
<evidence type="ECO:0000256" key="7">
    <source>
        <dbReference type="ARBA" id="ARBA00048741"/>
    </source>
</evidence>
<dbReference type="NCBIfam" id="TIGR01536">
    <property type="entry name" value="asn_synth_AEB"/>
    <property type="match status" value="1"/>
</dbReference>
<organism evidence="12 13">
    <name type="scientific">Poriferisphaera corsica</name>
    <dbReference type="NCBI Taxonomy" id="2528020"/>
    <lineage>
        <taxon>Bacteria</taxon>
        <taxon>Pseudomonadati</taxon>
        <taxon>Planctomycetota</taxon>
        <taxon>Phycisphaerae</taxon>
        <taxon>Phycisphaerales</taxon>
        <taxon>Phycisphaeraceae</taxon>
        <taxon>Poriferisphaera</taxon>
    </lineage>
</organism>
<dbReference type="CDD" id="cd01991">
    <property type="entry name" value="Asn_synthase_B_C"/>
    <property type="match status" value="1"/>
</dbReference>
<feature type="binding site" evidence="9">
    <location>
        <position position="309"/>
    </location>
    <ligand>
        <name>ATP</name>
        <dbReference type="ChEBI" id="CHEBI:30616"/>
    </ligand>
</feature>
<evidence type="ECO:0000313" key="13">
    <source>
        <dbReference type="Proteomes" id="UP000317369"/>
    </source>
</evidence>
<gene>
    <name evidence="12" type="primary">asnB_1</name>
    <name evidence="12" type="ORF">KS4_16650</name>
</gene>
<evidence type="ECO:0000256" key="5">
    <source>
        <dbReference type="ARBA" id="ARBA00022840"/>
    </source>
</evidence>
<dbReference type="GO" id="GO:0005524">
    <property type="term" value="F:ATP binding"/>
    <property type="evidence" value="ECO:0007669"/>
    <property type="project" value="UniProtKB-KW"/>
</dbReference>
<keyword evidence="13" id="KW-1185">Reference proteome</keyword>
<comment type="catalytic activity">
    <reaction evidence="7">
        <text>L-aspartate + L-glutamine + ATP + H2O = L-asparagine + L-glutamate + AMP + diphosphate + H(+)</text>
        <dbReference type="Rhea" id="RHEA:12228"/>
        <dbReference type="ChEBI" id="CHEBI:15377"/>
        <dbReference type="ChEBI" id="CHEBI:15378"/>
        <dbReference type="ChEBI" id="CHEBI:29985"/>
        <dbReference type="ChEBI" id="CHEBI:29991"/>
        <dbReference type="ChEBI" id="CHEBI:30616"/>
        <dbReference type="ChEBI" id="CHEBI:33019"/>
        <dbReference type="ChEBI" id="CHEBI:58048"/>
        <dbReference type="ChEBI" id="CHEBI:58359"/>
        <dbReference type="ChEBI" id="CHEBI:456215"/>
        <dbReference type="EC" id="6.3.5.4"/>
    </reaction>
</comment>
<feature type="binding site" evidence="9">
    <location>
        <position position="106"/>
    </location>
    <ligand>
        <name>L-glutamine</name>
        <dbReference type="ChEBI" id="CHEBI:58359"/>
    </ligand>
</feature>
<evidence type="ECO:0000256" key="2">
    <source>
        <dbReference type="ARBA" id="ARBA00005752"/>
    </source>
</evidence>
<evidence type="ECO:0000256" key="4">
    <source>
        <dbReference type="ARBA" id="ARBA00022741"/>
    </source>
</evidence>
<dbReference type="GO" id="GO:0005829">
    <property type="term" value="C:cytosol"/>
    <property type="evidence" value="ECO:0007669"/>
    <property type="project" value="TreeGrafter"/>
</dbReference>
<comment type="pathway">
    <text evidence="1">Amino-acid biosynthesis; L-asparagine biosynthesis; L-asparagine from L-aspartate (L-Gln route): step 1/1.</text>
</comment>
<evidence type="ECO:0000256" key="10">
    <source>
        <dbReference type="PIRSR" id="PIRSR001589-3"/>
    </source>
</evidence>
<reference evidence="12 13" key="1">
    <citation type="submission" date="2019-02" db="EMBL/GenBank/DDBJ databases">
        <title>Deep-cultivation of Planctomycetes and their phenomic and genomic characterization uncovers novel biology.</title>
        <authorList>
            <person name="Wiegand S."/>
            <person name="Jogler M."/>
            <person name="Boedeker C."/>
            <person name="Pinto D."/>
            <person name="Vollmers J."/>
            <person name="Rivas-Marin E."/>
            <person name="Kohn T."/>
            <person name="Peeters S.H."/>
            <person name="Heuer A."/>
            <person name="Rast P."/>
            <person name="Oberbeckmann S."/>
            <person name="Bunk B."/>
            <person name="Jeske O."/>
            <person name="Meyerdierks A."/>
            <person name="Storesund J.E."/>
            <person name="Kallscheuer N."/>
            <person name="Luecker S."/>
            <person name="Lage O.M."/>
            <person name="Pohl T."/>
            <person name="Merkel B.J."/>
            <person name="Hornburger P."/>
            <person name="Mueller R.-W."/>
            <person name="Bruemmer F."/>
            <person name="Labrenz M."/>
            <person name="Spormann A.M."/>
            <person name="Op den Camp H."/>
            <person name="Overmann J."/>
            <person name="Amann R."/>
            <person name="Jetten M.S.M."/>
            <person name="Mascher T."/>
            <person name="Medema M.H."/>
            <person name="Devos D.P."/>
            <person name="Kaster A.-K."/>
            <person name="Ovreas L."/>
            <person name="Rohde M."/>
            <person name="Galperin M.Y."/>
            <person name="Jogler C."/>
        </authorList>
    </citation>
    <scope>NUCLEOTIDE SEQUENCE [LARGE SCALE GENOMIC DNA]</scope>
    <source>
        <strain evidence="12 13">KS4</strain>
    </source>
</reference>
<evidence type="ECO:0000256" key="8">
    <source>
        <dbReference type="PIRSR" id="PIRSR001589-1"/>
    </source>
</evidence>
<dbReference type="InterPro" id="IPR014729">
    <property type="entry name" value="Rossmann-like_a/b/a_fold"/>
</dbReference>
<dbReference type="Proteomes" id="UP000317369">
    <property type="component" value="Chromosome"/>
</dbReference>
<feature type="active site" description="For GATase activity" evidence="8">
    <location>
        <position position="2"/>
    </location>
</feature>
<dbReference type="SUPFAM" id="SSF52402">
    <property type="entry name" value="Adenine nucleotide alpha hydrolases-like"/>
    <property type="match status" value="1"/>
</dbReference>
<feature type="binding site" evidence="9">
    <location>
        <begin position="382"/>
        <end position="383"/>
    </location>
    <ligand>
        <name>ATP</name>
        <dbReference type="ChEBI" id="CHEBI:30616"/>
    </ligand>
</feature>
<evidence type="ECO:0000313" key="12">
    <source>
        <dbReference type="EMBL" id="QDU33613.1"/>
    </source>
</evidence>
<dbReference type="InterPro" id="IPR006426">
    <property type="entry name" value="Asn_synth_AEB"/>
</dbReference>
<name>A0A517YTQ3_9BACT</name>
<dbReference type="Gene3D" id="3.40.50.620">
    <property type="entry name" value="HUPs"/>
    <property type="match status" value="1"/>
</dbReference>
<evidence type="ECO:0000256" key="1">
    <source>
        <dbReference type="ARBA" id="ARBA00005187"/>
    </source>
</evidence>
<dbReference type="EMBL" id="CP036425">
    <property type="protein sequence ID" value="QDU33613.1"/>
    <property type="molecule type" value="Genomic_DNA"/>
</dbReference>